<organism evidence="2 3">
    <name type="scientific">Nocardia donostiensis</name>
    <dbReference type="NCBI Taxonomy" id="1538463"/>
    <lineage>
        <taxon>Bacteria</taxon>
        <taxon>Bacillati</taxon>
        <taxon>Actinomycetota</taxon>
        <taxon>Actinomycetes</taxon>
        <taxon>Mycobacteriales</taxon>
        <taxon>Nocardiaceae</taxon>
        <taxon>Nocardia</taxon>
    </lineage>
</organism>
<accession>A0A1W0B5H8</accession>
<dbReference type="InterPro" id="IPR010310">
    <property type="entry name" value="T7SS_ESAT-6-like"/>
</dbReference>
<dbReference type="RefSeq" id="WP_077116621.1">
    <property type="nucleotide sequence ID" value="NZ_LOKT01000002.1"/>
</dbReference>
<sequence length="99" mass="10619">MSEDSFQVDLNELDNITARAAGFIGFLADSLTALEQRIATLQQTWTGEAAIAQADAFRQWATGATDVSEGIEAMRQAALAAHGRYTSAAEANLKMLGRK</sequence>
<comment type="similarity">
    <text evidence="1">Belongs to the WXG100 family.</text>
</comment>
<dbReference type="EMBL" id="MUMY01000008">
    <property type="protein sequence ID" value="ONM48709.1"/>
    <property type="molecule type" value="Genomic_DNA"/>
</dbReference>
<dbReference type="InterPro" id="IPR036689">
    <property type="entry name" value="ESAT-6-like_sf"/>
</dbReference>
<dbReference type="OrthoDB" id="4556467at2"/>
<dbReference type="STRING" id="1538463.B0T36_04505"/>
<dbReference type="Proteomes" id="UP000188836">
    <property type="component" value="Unassembled WGS sequence"/>
</dbReference>
<comment type="caution">
    <text evidence="2">The sequence shown here is derived from an EMBL/GenBank/DDBJ whole genome shotgun (WGS) entry which is preliminary data.</text>
</comment>
<protein>
    <recommendedName>
        <fullName evidence="1">ESAT-6-like protein</fullName>
    </recommendedName>
</protein>
<keyword evidence="3" id="KW-1185">Reference proteome</keyword>
<proteinExistence type="inferred from homology"/>
<dbReference type="Gene3D" id="1.10.287.1060">
    <property type="entry name" value="ESAT-6-like"/>
    <property type="match status" value="1"/>
</dbReference>
<name>A0A1W0B5H8_9NOCA</name>
<dbReference type="Pfam" id="PF06013">
    <property type="entry name" value="WXG100"/>
    <property type="match status" value="1"/>
</dbReference>
<reference evidence="2 3" key="1">
    <citation type="journal article" date="2016" name="Antonie Van Leeuwenhoek">
        <title>Nocardia donostiensis sp. nov., isolated from human respiratory specimens.</title>
        <authorList>
            <person name="Ercibengoa M."/>
            <person name="Bell M."/>
            <person name="Marimon J.M."/>
            <person name="Humrighouse B."/>
            <person name="Klenk H.P."/>
            <person name="Potter G."/>
            <person name="Perez-Trallero E."/>
        </authorList>
    </citation>
    <scope>NUCLEOTIDE SEQUENCE [LARGE SCALE GENOMIC DNA]</scope>
    <source>
        <strain evidence="2 3">X1655</strain>
    </source>
</reference>
<evidence type="ECO:0000256" key="1">
    <source>
        <dbReference type="RuleBase" id="RU362001"/>
    </source>
</evidence>
<dbReference type="AlphaFoldDB" id="A0A1W0B5H8"/>
<evidence type="ECO:0000313" key="3">
    <source>
        <dbReference type="Proteomes" id="UP000188836"/>
    </source>
</evidence>
<dbReference type="SUPFAM" id="SSF140453">
    <property type="entry name" value="EsxAB dimer-like"/>
    <property type="match status" value="1"/>
</dbReference>
<evidence type="ECO:0000313" key="2">
    <source>
        <dbReference type="EMBL" id="ONM48709.1"/>
    </source>
</evidence>
<gene>
    <name evidence="2" type="ORF">B0T46_11830</name>
</gene>
<dbReference type="NCBIfam" id="TIGR03930">
    <property type="entry name" value="WXG100_ESAT6"/>
    <property type="match status" value="1"/>
</dbReference>